<dbReference type="PRINTS" id="PR00598">
    <property type="entry name" value="HTHMARR"/>
</dbReference>
<dbReference type="InterPro" id="IPR036390">
    <property type="entry name" value="WH_DNA-bd_sf"/>
</dbReference>
<dbReference type="SUPFAM" id="SSF46785">
    <property type="entry name" value="Winged helix' DNA-binding domain"/>
    <property type="match status" value="1"/>
</dbReference>
<dbReference type="PROSITE" id="PS50995">
    <property type="entry name" value="HTH_MARR_2"/>
    <property type="match status" value="1"/>
</dbReference>
<reference evidence="3" key="1">
    <citation type="journal article" date="2019" name="Int. J. Syst. Evol. Microbiol.">
        <title>The Global Catalogue of Microorganisms (GCM) 10K type strain sequencing project: providing services to taxonomists for standard genome sequencing and annotation.</title>
        <authorList>
            <consortium name="The Broad Institute Genomics Platform"/>
            <consortium name="The Broad Institute Genome Sequencing Center for Infectious Disease"/>
            <person name="Wu L."/>
            <person name="Ma J."/>
        </authorList>
    </citation>
    <scope>NUCLEOTIDE SEQUENCE [LARGE SCALE GENOMIC DNA]</scope>
    <source>
        <strain evidence="3">CGMCC 1.12471</strain>
    </source>
</reference>
<dbReference type="Gene3D" id="1.10.10.10">
    <property type="entry name" value="Winged helix-like DNA-binding domain superfamily/Winged helix DNA-binding domain"/>
    <property type="match status" value="1"/>
</dbReference>
<evidence type="ECO:0000313" key="2">
    <source>
        <dbReference type="EMBL" id="MFD1722359.1"/>
    </source>
</evidence>
<dbReference type="Pfam" id="PF01047">
    <property type="entry name" value="MarR"/>
    <property type="match status" value="1"/>
</dbReference>
<keyword evidence="3" id="KW-1185">Reference proteome</keyword>
<dbReference type="InterPro" id="IPR000835">
    <property type="entry name" value="HTH_MarR-typ"/>
</dbReference>
<protein>
    <submittedName>
        <fullName evidence="2">MarR family winged helix-turn-helix transcriptional regulator</fullName>
    </submittedName>
</protein>
<dbReference type="InterPro" id="IPR036388">
    <property type="entry name" value="WH-like_DNA-bd_sf"/>
</dbReference>
<gene>
    <name evidence="2" type="ORF">ACFSBI_12440</name>
</gene>
<name>A0ABW4LGR5_9MICO</name>
<comment type="caution">
    <text evidence="2">The sequence shown here is derived from an EMBL/GenBank/DDBJ whole genome shotgun (WGS) entry which is preliminary data.</text>
</comment>
<dbReference type="SMART" id="SM00347">
    <property type="entry name" value="HTH_MARR"/>
    <property type="match status" value="1"/>
</dbReference>
<dbReference type="EMBL" id="JBHUEA010000019">
    <property type="protein sequence ID" value="MFD1722359.1"/>
    <property type="molecule type" value="Genomic_DNA"/>
</dbReference>
<proteinExistence type="predicted"/>
<dbReference type="InterPro" id="IPR039422">
    <property type="entry name" value="MarR/SlyA-like"/>
</dbReference>
<organism evidence="2 3">
    <name type="scientific">Amnibacterium endophyticum</name>
    <dbReference type="NCBI Taxonomy" id="2109337"/>
    <lineage>
        <taxon>Bacteria</taxon>
        <taxon>Bacillati</taxon>
        <taxon>Actinomycetota</taxon>
        <taxon>Actinomycetes</taxon>
        <taxon>Micrococcales</taxon>
        <taxon>Microbacteriaceae</taxon>
        <taxon>Amnibacterium</taxon>
    </lineage>
</organism>
<dbReference type="PANTHER" id="PTHR33164:SF99">
    <property type="entry name" value="MARR FAMILY REGULATORY PROTEIN"/>
    <property type="match status" value="1"/>
</dbReference>
<dbReference type="RefSeq" id="WP_377935387.1">
    <property type="nucleotide sequence ID" value="NZ_JBHUEA010000019.1"/>
</dbReference>
<dbReference type="Proteomes" id="UP001597347">
    <property type="component" value="Unassembled WGS sequence"/>
</dbReference>
<feature type="domain" description="HTH marR-type" evidence="1">
    <location>
        <begin position="14"/>
        <end position="146"/>
    </location>
</feature>
<evidence type="ECO:0000313" key="3">
    <source>
        <dbReference type="Proteomes" id="UP001597347"/>
    </source>
</evidence>
<dbReference type="PANTHER" id="PTHR33164">
    <property type="entry name" value="TRANSCRIPTIONAL REGULATOR, MARR FAMILY"/>
    <property type="match status" value="1"/>
</dbReference>
<sequence length="151" mass="16435">MQDSGLPEPVRAAWFDLIRVMTQLPAALDRQLQADAGITCVEFYVLEHLAGSPDQTARLSSIARLANTTLSRMSHVSSRLEADGLLTRATDPDDRRATLATLTDAGQALLTRAGPAHWRFVQTELLGQMNASDLQALARISTALLQPLQQT</sequence>
<evidence type="ECO:0000259" key="1">
    <source>
        <dbReference type="PROSITE" id="PS50995"/>
    </source>
</evidence>
<accession>A0ABW4LGR5</accession>